<keyword evidence="3" id="KW-1185">Reference proteome</keyword>
<evidence type="ECO:0000259" key="1">
    <source>
        <dbReference type="Pfam" id="PF21831"/>
    </source>
</evidence>
<accession>A0ABW9A8D7</accession>
<sequence>MNQNELYAADQLKILIWSGFYDIDQVNEALDDILEEDIDEEKLQKFIDEQFYEKRVQEKDWPSKTDCDRLDALFQELNESMIIALQNAGFTNQDGLGDVRQIWSEQPSRAYRGYCFYHQQSMASALAGRGLLLSYGDLANTDEGTLAIAGEIVSALERHGFRVDWDGSAQTKINVPLIKWHRRGKRKRS</sequence>
<reference evidence="2 3" key="1">
    <citation type="journal article" date="2024" name="Chem. Sci.">
        <title>Discovery of megapolipeptins by genome mining of a Burkholderiales bacteria collection.</title>
        <authorList>
            <person name="Paulo B.S."/>
            <person name="Recchia M.J.J."/>
            <person name="Lee S."/>
            <person name="Fergusson C.H."/>
            <person name="Romanowski S.B."/>
            <person name="Hernandez A."/>
            <person name="Krull N."/>
            <person name="Liu D.Y."/>
            <person name="Cavanagh H."/>
            <person name="Bos A."/>
            <person name="Gray C.A."/>
            <person name="Murphy B.T."/>
            <person name="Linington R.G."/>
            <person name="Eustaquio A.S."/>
        </authorList>
    </citation>
    <scope>NUCLEOTIDE SEQUENCE [LARGE SCALE GENOMIC DNA]</scope>
    <source>
        <strain evidence="2 3">RL21-008-BIB-A</strain>
    </source>
</reference>
<dbReference type="Proteomes" id="UP001629246">
    <property type="component" value="Unassembled WGS sequence"/>
</dbReference>
<feature type="domain" description="DUF6891" evidence="1">
    <location>
        <begin position="6"/>
        <end position="183"/>
    </location>
</feature>
<evidence type="ECO:0000313" key="3">
    <source>
        <dbReference type="Proteomes" id="UP001629246"/>
    </source>
</evidence>
<dbReference type="RefSeq" id="WP_408157155.1">
    <property type="nucleotide sequence ID" value="NZ_JAQQFM010000004.1"/>
</dbReference>
<organism evidence="2 3">
    <name type="scientific">Herbaspirillum lusitanum</name>
    <dbReference type="NCBI Taxonomy" id="213312"/>
    <lineage>
        <taxon>Bacteria</taxon>
        <taxon>Pseudomonadati</taxon>
        <taxon>Pseudomonadota</taxon>
        <taxon>Betaproteobacteria</taxon>
        <taxon>Burkholderiales</taxon>
        <taxon>Oxalobacteraceae</taxon>
        <taxon>Herbaspirillum</taxon>
    </lineage>
</organism>
<name>A0ABW9A8D7_9BURK</name>
<dbReference type="Pfam" id="PF21831">
    <property type="entry name" value="DUF6891"/>
    <property type="match status" value="1"/>
</dbReference>
<dbReference type="InterPro" id="IPR054186">
    <property type="entry name" value="DUF6891"/>
</dbReference>
<gene>
    <name evidence="2" type="ORF">PQR62_09340</name>
</gene>
<evidence type="ECO:0000313" key="2">
    <source>
        <dbReference type="EMBL" id="MFL9924469.1"/>
    </source>
</evidence>
<comment type="caution">
    <text evidence="2">The sequence shown here is derived from an EMBL/GenBank/DDBJ whole genome shotgun (WGS) entry which is preliminary data.</text>
</comment>
<protein>
    <recommendedName>
        <fullName evidence="1">DUF6891 domain-containing protein</fullName>
    </recommendedName>
</protein>
<dbReference type="EMBL" id="JAQQFM010000004">
    <property type="protein sequence ID" value="MFL9924469.1"/>
    <property type="molecule type" value="Genomic_DNA"/>
</dbReference>
<proteinExistence type="predicted"/>